<dbReference type="RefSeq" id="WP_275540518.1">
    <property type="nucleotide sequence ID" value="NZ_BHVV01000003.1"/>
</dbReference>
<comment type="caution">
    <text evidence="1">The sequence shown here is derived from an EMBL/GenBank/DDBJ whole genome shotgun (WGS) entry which is preliminary data.</text>
</comment>
<sequence>MLPAFSFTRRLLPVVGSDGGFPVRRIVCVGRIAGLDGLQASIV</sequence>
<dbReference type="Proteomes" id="UP000268908">
    <property type="component" value="Unassembled WGS sequence"/>
</dbReference>
<organism evidence="1 2">
    <name type="scientific">Sulfurisoma sediminicola</name>
    <dbReference type="NCBI Taxonomy" id="1381557"/>
    <lineage>
        <taxon>Bacteria</taxon>
        <taxon>Pseudomonadati</taxon>
        <taxon>Pseudomonadota</taxon>
        <taxon>Betaproteobacteria</taxon>
        <taxon>Nitrosomonadales</taxon>
        <taxon>Sterolibacteriaceae</taxon>
        <taxon>Sulfurisoma</taxon>
    </lineage>
</organism>
<gene>
    <name evidence="1" type="ORF">DFR35_2335</name>
</gene>
<name>A0A497XBE7_9PROT</name>
<evidence type="ECO:0000313" key="2">
    <source>
        <dbReference type="Proteomes" id="UP000268908"/>
    </source>
</evidence>
<proteinExistence type="predicted"/>
<accession>A0A497XBE7</accession>
<keyword evidence="2" id="KW-1185">Reference proteome</keyword>
<dbReference type="EMBL" id="RCCI01000006">
    <property type="protein sequence ID" value="RLJ63703.1"/>
    <property type="molecule type" value="Genomic_DNA"/>
</dbReference>
<protein>
    <submittedName>
        <fullName evidence="1">Uncharacterized protein</fullName>
    </submittedName>
</protein>
<evidence type="ECO:0000313" key="1">
    <source>
        <dbReference type="EMBL" id="RLJ63703.1"/>
    </source>
</evidence>
<dbReference type="AlphaFoldDB" id="A0A497XBE7"/>
<reference evidence="1 2" key="1">
    <citation type="submission" date="2018-10" db="EMBL/GenBank/DDBJ databases">
        <title>Genomic Encyclopedia of Type Strains, Phase IV (KMG-IV): sequencing the most valuable type-strain genomes for metagenomic binning, comparative biology and taxonomic classification.</title>
        <authorList>
            <person name="Goeker M."/>
        </authorList>
    </citation>
    <scope>NUCLEOTIDE SEQUENCE [LARGE SCALE GENOMIC DNA]</scope>
    <source>
        <strain evidence="1 2">DSM 26916</strain>
    </source>
</reference>